<evidence type="ECO:0000313" key="3">
    <source>
        <dbReference type="Proteomes" id="UP000051861"/>
    </source>
</evidence>
<dbReference type="InterPro" id="IPR007160">
    <property type="entry name" value="DUF362"/>
</dbReference>
<protein>
    <submittedName>
        <fullName evidence="2">Iron-sulfur cluster-binding protein</fullName>
    </submittedName>
</protein>
<gene>
    <name evidence="2" type="ORF">AMJ44_01755</name>
</gene>
<dbReference type="PATRIC" id="fig|1703775.3.peg.2672"/>
<proteinExistence type="predicted"/>
<accession>A0A0S7Y5D3</accession>
<dbReference type="EMBL" id="LIZX01000011">
    <property type="protein sequence ID" value="KPJ69904.1"/>
    <property type="molecule type" value="Genomic_DNA"/>
</dbReference>
<evidence type="ECO:0000259" key="1">
    <source>
        <dbReference type="Pfam" id="PF04015"/>
    </source>
</evidence>
<feature type="domain" description="DUF362" evidence="1">
    <location>
        <begin position="40"/>
        <end position="244"/>
    </location>
</feature>
<comment type="caution">
    <text evidence="2">The sequence shown here is derived from an EMBL/GenBank/DDBJ whole genome shotgun (WGS) entry which is preliminary data.</text>
</comment>
<dbReference type="AlphaFoldDB" id="A0A0S7Y5D3"/>
<name>A0A0S7Y5D3_UNCSA</name>
<sequence length="358" mass="40832">MPKSKVAVLKTSPETILEDYKKLMLAVDYESFVPKNTDTLIKLNLSWTKYFPSCSSQPWQLEGVIKALLQDGYKKEKLFPVENKTVVTNPVKGAKNNKWTPILQKYGLSYFPLPDVEWIKYEFKSKLLKLDQIFPEGIEIPKMFIGKNVIHLPTVKTHGHSTTTGAIKNAFGGLLKVVRHYAHKYIHEVLVDLLIMQKELHPGIFCVMDGTVCGDGAGPRTMKPKVKNFILASSDSVAIDSVSAKIMGFEPLDIPYIRMCHERGLGVGDPGEIEVVGEDIAEVNFQFKAKRSIVIWGDQMLRKGFLRPLEKLLLHTPLIVWAPFASNIYHDLLWYSIVGRKRIKEFLKTEWGELWQRY</sequence>
<organism evidence="2 3">
    <name type="scientific">candidate division WOR-1 bacterium DG_54_3</name>
    <dbReference type="NCBI Taxonomy" id="1703775"/>
    <lineage>
        <taxon>Bacteria</taxon>
        <taxon>Bacillati</taxon>
        <taxon>Saganbacteria</taxon>
    </lineage>
</organism>
<reference evidence="2 3" key="1">
    <citation type="journal article" date="2015" name="Microbiome">
        <title>Genomic resolution of linkages in carbon, nitrogen, and sulfur cycling among widespread estuary sediment bacteria.</title>
        <authorList>
            <person name="Baker B.J."/>
            <person name="Lazar C.S."/>
            <person name="Teske A.P."/>
            <person name="Dick G.J."/>
        </authorList>
    </citation>
    <scope>NUCLEOTIDE SEQUENCE [LARGE SCALE GENOMIC DNA]</scope>
    <source>
        <strain evidence="2">DG_54_3</strain>
    </source>
</reference>
<dbReference type="Pfam" id="PF04015">
    <property type="entry name" value="DUF362"/>
    <property type="match status" value="1"/>
</dbReference>
<evidence type="ECO:0000313" key="2">
    <source>
        <dbReference type="EMBL" id="KPJ69904.1"/>
    </source>
</evidence>
<dbReference type="Proteomes" id="UP000051861">
    <property type="component" value="Unassembled WGS sequence"/>
</dbReference>